<dbReference type="Proteomes" id="UP000604046">
    <property type="component" value="Unassembled WGS sequence"/>
</dbReference>
<organism evidence="2 3">
    <name type="scientific">Symbiodinium natans</name>
    <dbReference type="NCBI Taxonomy" id="878477"/>
    <lineage>
        <taxon>Eukaryota</taxon>
        <taxon>Sar</taxon>
        <taxon>Alveolata</taxon>
        <taxon>Dinophyceae</taxon>
        <taxon>Suessiales</taxon>
        <taxon>Symbiodiniaceae</taxon>
        <taxon>Symbiodinium</taxon>
    </lineage>
</organism>
<sequence length="78" mass="8323">MPPVTMLFASTVAFLGADEAKTTPAFCGLIAFALAALLFLVLDELLVEAHEKEESEGWSVSVFLYCGLLLSIGCDVLL</sequence>
<proteinExistence type="predicted"/>
<dbReference type="AlphaFoldDB" id="A0A812UQ33"/>
<evidence type="ECO:0000256" key="1">
    <source>
        <dbReference type="SAM" id="Phobius"/>
    </source>
</evidence>
<keyword evidence="1" id="KW-0472">Membrane</keyword>
<accession>A0A812UQ33</accession>
<keyword evidence="1" id="KW-0812">Transmembrane</keyword>
<dbReference type="EMBL" id="CAJNDS010002730">
    <property type="protein sequence ID" value="CAE7575712.1"/>
    <property type="molecule type" value="Genomic_DNA"/>
</dbReference>
<keyword evidence="3" id="KW-1185">Reference proteome</keyword>
<evidence type="ECO:0000313" key="3">
    <source>
        <dbReference type="Proteomes" id="UP000604046"/>
    </source>
</evidence>
<reference evidence="2" key="1">
    <citation type="submission" date="2021-02" db="EMBL/GenBank/DDBJ databases">
        <authorList>
            <person name="Dougan E. K."/>
            <person name="Rhodes N."/>
            <person name="Thang M."/>
            <person name="Chan C."/>
        </authorList>
    </citation>
    <scope>NUCLEOTIDE SEQUENCE</scope>
</reference>
<comment type="caution">
    <text evidence="2">The sequence shown here is derived from an EMBL/GenBank/DDBJ whole genome shotgun (WGS) entry which is preliminary data.</text>
</comment>
<gene>
    <name evidence="2" type="ORF">SNAT2548_LOCUS32839</name>
</gene>
<feature type="transmembrane region" description="Helical" evidence="1">
    <location>
        <begin position="30"/>
        <end position="47"/>
    </location>
</feature>
<name>A0A812UQ33_9DINO</name>
<evidence type="ECO:0000313" key="2">
    <source>
        <dbReference type="EMBL" id="CAE7575712.1"/>
    </source>
</evidence>
<keyword evidence="1" id="KW-1133">Transmembrane helix</keyword>
<protein>
    <submittedName>
        <fullName evidence="2">Uncharacterized protein</fullName>
    </submittedName>
</protein>